<sequence length="265" mass="29596">MTEPFVQLEDEGILWINKWMKDTNIVAGFTTREGGYSIPPYESNNMGFHVEDDPAAVLTNRKKLADTISLPLNKWVVGEQVHGNEVQIIDTNDRASGAFTKDNAIPEIDGLITKEKDIVCAALFADCVPLFFADKKKGIVGISHAGWKGTVANIANKTVERFKDLSSDPKDIEVVIGPSISKDNYQVNDHVIRHIDPKYADCYEGENGQYQLDLQCLNNQLLLDAGISPGHIHKTAYCTYHHSAFFSHRRDQHPTGRMLGFIALR</sequence>
<proteinExistence type="predicted"/>
<accession>A0ACC6M223</accession>
<dbReference type="EMBL" id="JAWZSR010000001">
    <property type="protein sequence ID" value="MDX8044941.1"/>
    <property type="molecule type" value="Genomic_DNA"/>
</dbReference>
<dbReference type="Proteomes" id="UP001277972">
    <property type="component" value="Unassembled WGS sequence"/>
</dbReference>
<keyword evidence="2" id="KW-1185">Reference proteome</keyword>
<protein>
    <submittedName>
        <fullName evidence="1">Peptidoglycan editing factor PgeF</fullName>
    </submittedName>
</protein>
<organism evidence="1 2">
    <name type="scientific">Gracilibacillus pellucidus</name>
    <dbReference type="NCBI Taxonomy" id="3095368"/>
    <lineage>
        <taxon>Bacteria</taxon>
        <taxon>Bacillati</taxon>
        <taxon>Bacillota</taxon>
        <taxon>Bacilli</taxon>
        <taxon>Bacillales</taxon>
        <taxon>Bacillaceae</taxon>
        <taxon>Gracilibacillus</taxon>
    </lineage>
</organism>
<gene>
    <name evidence="1" type="primary">pgeF</name>
    <name evidence="1" type="ORF">SH601_02980</name>
</gene>
<name>A0ACC6M223_9BACI</name>
<comment type="caution">
    <text evidence="1">The sequence shown here is derived from an EMBL/GenBank/DDBJ whole genome shotgun (WGS) entry which is preliminary data.</text>
</comment>
<evidence type="ECO:0000313" key="2">
    <source>
        <dbReference type="Proteomes" id="UP001277972"/>
    </source>
</evidence>
<reference evidence="1" key="1">
    <citation type="submission" date="2023-11" db="EMBL/GenBank/DDBJ databases">
        <title>Gracilibacillus pellucida a moderately halophilic bacterium isolated from saline soil in Xinjiang province.</title>
        <authorList>
            <person name="Zhang Z."/>
            <person name="Tan F."/>
            <person name="Wang Y."/>
            <person name="Xia M."/>
        </authorList>
    </citation>
    <scope>NUCLEOTIDE SEQUENCE</scope>
    <source>
        <strain evidence="1">S3-1-1</strain>
    </source>
</reference>
<evidence type="ECO:0000313" key="1">
    <source>
        <dbReference type="EMBL" id="MDX8044941.1"/>
    </source>
</evidence>